<protein>
    <submittedName>
        <fullName evidence="10">ArsB/NhaD family transporter</fullName>
    </submittedName>
</protein>
<dbReference type="CDD" id="cd01116">
    <property type="entry name" value="P_permease"/>
    <property type="match status" value="1"/>
</dbReference>
<comment type="subcellular location">
    <subcellularLocation>
        <location evidence="1">Cell membrane</location>
        <topology evidence="1">Multi-pass membrane protein</topology>
    </subcellularLocation>
</comment>
<feature type="transmembrane region" description="Helical" evidence="8">
    <location>
        <begin position="320"/>
        <end position="345"/>
    </location>
</feature>
<dbReference type="Pfam" id="PF03600">
    <property type="entry name" value="CitMHS"/>
    <property type="match status" value="1"/>
</dbReference>
<evidence type="ECO:0000256" key="7">
    <source>
        <dbReference type="ARBA" id="ARBA00023136"/>
    </source>
</evidence>
<evidence type="ECO:0000256" key="2">
    <source>
        <dbReference type="ARBA" id="ARBA00009843"/>
    </source>
</evidence>
<evidence type="ECO:0000259" key="9">
    <source>
        <dbReference type="Pfam" id="PF03600"/>
    </source>
</evidence>
<keyword evidence="3" id="KW-0813">Transport</keyword>
<dbReference type="InterPro" id="IPR051475">
    <property type="entry name" value="Diverse_Ion_Transporter"/>
</dbReference>
<sequence length="430" mass="46374">MTWLALLIFLITYALIISEKVNRAVIAMLGAAIMIIAGILDVHKAFEHYIEWGTITLLIGMMILVGITNKTGVFQFVAIRAAKLVKGDPLRILLIMATLTAIGSALLDNVTTVLLVVPVTFAITRILEVNAVPFLMAEIMASNIGGTATLIGDPPNIMIGSANPHLTFNAFLLNLAPITVIIMGVTLFILYWIYKRQLKPNPQLQAKLMNMRESDFIQDPVLMKKSLLILGLTIIGFMLHAIIHVDAAVVAITGAILLMIFGLKEHEVETAFDSVEWVTIFFFAGLFSLVGGLQEVGLIKDLAMKALDVTEGNIGTASILILWGSGIASATIDNIPFVATMIPLIKDMADALGLAVDSPQVTTLWWSLALGACLGGNGTIIGASANVIVAGLAAKEGKSFSYFEFLKIGVPITLVSLLLAQIYVYFRYLM</sequence>
<organism evidence="10">
    <name type="scientific">Paenibacillus sp. SYP-B3998</name>
    <dbReference type="NCBI Taxonomy" id="2678564"/>
    <lineage>
        <taxon>Bacteria</taxon>
        <taxon>Bacillati</taxon>
        <taxon>Bacillota</taxon>
        <taxon>Bacilli</taxon>
        <taxon>Bacillales</taxon>
        <taxon>Paenibacillaceae</taxon>
        <taxon>Paenibacillus</taxon>
    </lineage>
</organism>
<comment type="similarity">
    <text evidence="2">Belongs to the CitM (TC 2.A.11) transporter family.</text>
</comment>
<feature type="transmembrane region" description="Helical" evidence="8">
    <location>
        <begin position="227"/>
        <end position="260"/>
    </location>
</feature>
<reference evidence="10" key="1">
    <citation type="submission" date="2020-02" db="EMBL/GenBank/DDBJ databases">
        <authorList>
            <person name="Shen X.-R."/>
            <person name="Zhang Y.-X."/>
        </authorList>
    </citation>
    <scope>NUCLEOTIDE SEQUENCE</scope>
    <source>
        <strain evidence="10">SYP-B3998</strain>
    </source>
</reference>
<evidence type="ECO:0000313" key="10">
    <source>
        <dbReference type="EMBL" id="NEW06131.1"/>
    </source>
</evidence>
<name>A0A6G3ZX32_9BACL</name>
<keyword evidence="6 8" id="KW-1133">Transmembrane helix</keyword>
<feature type="transmembrane region" description="Helical" evidence="8">
    <location>
        <begin position="92"/>
        <end position="117"/>
    </location>
</feature>
<keyword evidence="5 8" id="KW-0812">Transmembrane</keyword>
<feature type="transmembrane region" description="Helical" evidence="8">
    <location>
        <begin position="49"/>
        <end position="67"/>
    </location>
</feature>
<accession>A0A6G3ZX32</accession>
<evidence type="ECO:0000256" key="5">
    <source>
        <dbReference type="ARBA" id="ARBA00022692"/>
    </source>
</evidence>
<dbReference type="InterPro" id="IPR004680">
    <property type="entry name" value="Cit_transptr-like_dom"/>
</dbReference>
<proteinExistence type="inferred from homology"/>
<evidence type="ECO:0000256" key="6">
    <source>
        <dbReference type="ARBA" id="ARBA00022989"/>
    </source>
</evidence>
<feature type="transmembrane region" description="Helical" evidence="8">
    <location>
        <begin position="24"/>
        <end position="42"/>
    </location>
</feature>
<dbReference type="InterPro" id="IPR000802">
    <property type="entry name" value="Arsenical_pump_ArsB"/>
</dbReference>
<feature type="transmembrane region" description="Helical" evidence="8">
    <location>
        <begin position="405"/>
        <end position="426"/>
    </location>
</feature>
<evidence type="ECO:0000256" key="3">
    <source>
        <dbReference type="ARBA" id="ARBA00022448"/>
    </source>
</evidence>
<keyword evidence="7 8" id="KW-0472">Membrane</keyword>
<feature type="domain" description="Citrate transporter-like" evidence="9">
    <location>
        <begin position="13"/>
        <end position="371"/>
    </location>
</feature>
<feature type="transmembrane region" description="Helical" evidence="8">
    <location>
        <begin position="365"/>
        <end position="393"/>
    </location>
</feature>
<evidence type="ECO:0000256" key="8">
    <source>
        <dbReference type="SAM" id="Phobius"/>
    </source>
</evidence>
<gene>
    <name evidence="10" type="ORF">GK047_08925</name>
</gene>
<feature type="transmembrane region" description="Helical" evidence="8">
    <location>
        <begin position="280"/>
        <end position="299"/>
    </location>
</feature>
<evidence type="ECO:0000256" key="4">
    <source>
        <dbReference type="ARBA" id="ARBA00022475"/>
    </source>
</evidence>
<dbReference type="AlphaFoldDB" id="A0A6G3ZX32"/>
<dbReference type="PANTHER" id="PTHR43568:SF1">
    <property type="entry name" value="P PROTEIN"/>
    <property type="match status" value="1"/>
</dbReference>
<dbReference type="EMBL" id="JAAIKC010000002">
    <property type="protein sequence ID" value="NEW06131.1"/>
    <property type="molecule type" value="Genomic_DNA"/>
</dbReference>
<dbReference type="PRINTS" id="PR00758">
    <property type="entry name" value="ARSENICPUMP"/>
</dbReference>
<dbReference type="PANTHER" id="PTHR43568">
    <property type="entry name" value="P PROTEIN"/>
    <property type="match status" value="1"/>
</dbReference>
<dbReference type="GO" id="GO:0015105">
    <property type="term" value="F:arsenite transmembrane transporter activity"/>
    <property type="evidence" value="ECO:0007669"/>
    <property type="project" value="InterPro"/>
</dbReference>
<dbReference type="GO" id="GO:0005886">
    <property type="term" value="C:plasma membrane"/>
    <property type="evidence" value="ECO:0007669"/>
    <property type="project" value="UniProtKB-SubCell"/>
</dbReference>
<comment type="caution">
    <text evidence="10">The sequence shown here is derived from an EMBL/GenBank/DDBJ whole genome shotgun (WGS) entry which is preliminary data.</text>
</comment>
<evidence type="ECO:0000256" key="1">
    <source>
        <dbReference type="ARBA" id="ARBA00004651"/>
    </source>
</evidence>
<dbReference type="RefSeq" id="WP_163945287.1">
    <property type="nucleotide sequence ID" value="NZ_JAAIKC010000002.1"/>
</dbReference>
<feature type="transmembrane region" description="Helical" evidence="8">
    <location>
        <begin position="171"/>
        <end position="194"/>
    </location>
</feature>
<keyword evidence="4" id="KW-1003">Cell membrane</keyword>